<dbReference type="Pfam" id="PF04500">
    <property type="entry name" value="FLYWCH"/>
    <property type="match status" value="6"/>
</dbReference>
<dbReference type="GO" id="GO:0006357">
    <property type="term" value="P:regulation of transcription by RNA polymerase II"/>
    <property type="evidence" value="ECO:0007669"/>
    <property type="project" value="TreeGrafter"/>
</dbReference>
<dbReference type="InterPro" id="IPR007588">
    <property type="entry name" value="Znf_FLYWCH"/>
</dbReference>
<dbReference type="InterPro" id="IPR011333">
    <property type="entry name" value="SKP1/BTB/POZ_sf"/>
</dbReference>
<dbReference type="PROSITE" id="PS50097">
    <property type="entry name" value="BTB"/>
    <property type="match status" value="1"/>
</dbReference>
<feature type="compositionally biased region" description="Acidic residues" evidence="6">
    <location>
        <begin position="300"/>
        <end position="316"/>
    </location>
</feature>
<evidence type="ECO:0000256" key="6">
    <source>
        <dbReference type="SAM" id="MobiDB-lite"/>
    </source>
</evidence>
<dbReference type="InterPro" id="IPR000210">
    <property type="entry name" value="BTB/POZ_dom"/>
</dbReference>
<dbReference type="Gene3D" id="2.20.25.240">
    <property type="match status" value="7"/>
</dbReference>
<reference evidence="7" key="2">
    <citation type="submission" date="2022-08" db="UniProtKB">
        <authorList>
            <consortium name="EnsemblMetazoa"/>
        </authorList>
    </citation>
    <scope>IDENTIFICATION</scope>
    <source>
        <strain evidence="7">STECLA/ALBI9_A</strain>
    </source>
</reference>
<feature type="region of interest" description="Disordered" evidence="6">
    <location>
        <begin position="329"/>
        <end position="380"/>
    </location>
</feature>
<accession>A0A182F8L3</accession>
<dbReference type="STRING" id="7167.A0A182F8L3"/>
<dbReference type="VEuPathDB" id="VectorBase:AALB20_037084"/>
<dbReference type="AlphaFoldDB" id="A0A182F8L3"/>
<keyword evidence="5" id="KW-0539">Nucleus</keyword>
<proteinExistence type="predicted"/>
<feature type="compositionally biased region" description="Polar residues" evidence="6">
    <location>
        <begin position="371"/>
        <end position="380"/>
    </location>
</feature>
<dbReference type="SUPFAM" id="SSF54695">
    <property type="entry name" value="POZ domain"/>
    <property type="match status" value="1"/>
</dbReference>
<feature type="region of interest" description="Disordered" evidence="6">
    <location>
        <begin position="118"/>
        <end position="172"/>
    </location>
</feature>
<organism evidence="7 8">
    <name type="scientific">Anopheles albimanus</name>
    <name type="common">New world malaria mosquito</name>
    <dbReference type="NCBI Taxonomy" id="7167"/>
    <lineage>
        <taxon>Eukaryota</taxon>
        <taxon>Metazoa</taxon>
        <taxon>Ecdysozoa</taxon>
        <taxon>Arthropoda</taxon>
        <taxon>Hexapoda</taxon>
        <taxon>Insecta</taxon>
        <taxon>Pterygota</taxon>
        <taxon>Neoptera</taxon>
        <taxon>Endopterygota</taxon>
        <taxon>Diptera</taxon>
        <taxon>Nematocera</taxon>
        <taxon>Culicoidea</taxon>
        <taxon>Culicidae</taxon>
        <taxon>Anophelinae</taxon>
        <taxon>Anopheles</taxon>
    </lineage>
</organism>
<dbReference type="VEuPathDB" id="VectorBase:AALB002837"/>
<evidence type="ECO:0000313" key="8">
    <source>
        <dbReference type="Proteomes" id="UP000069272"/>
    </source>
</evidence>
<dbReference type="FunFam" id="3.30.710.10:FF:000036">
    <property type="entry name" value="Mod(Mdg4), isoform H"/>
    <property type="match status" value="1"/>
</dbReference>
<evidence type="ECO:0000256" key="2">
    <source>
        <dbReference type="ARBA" id="ARBA00022723"/>
    </source>
</evidence>
<evidence type="ECO:0000313" key="7">
    <source>
        <dbReference type="EnsemblMetazoa" id="AALB002837-PA"/>
    </source>
</evidence>
<dbReference type="Proteomes" id="UP000069272">
    <property type="component" value="Chromosome 2R"/>
</dbReference>
<keyword evidence="8" id="KW-1185">Reference proteome</keyword>
<reference evidence="7 8" key="1">
    <citation type="journal article" date="2017" name="G3 (Bethesda)">
        <title>The Physical Genome Mapping of Anopheles albimanus Corrected Scaffold Misassemblies and Identified Interarm Rearrangements in Genus Anopheles.</title>
        <authorList>
            <person name="Artemov G.N."/>
            <person name="Peery A.N."/>
            <person name="Jiang X."/>
            <person name="Tu Z."/>
            <person name="Stegniy V.N."/>
            <person name="Sharakhova M.V."/>
            <person name="Sharakhov I.V."/>
        </authorList>
    </citation>
    <scope>NUCLEOTIDE SEQUENCE [LARGE SCALE GENOMIC DNA]</scope>
    <source>
        <strain evidence="7 8">ALBI9_A</strain>
    </source>
</reference>
<dbReference type="GO" id="GO:0005634">
    <property type="term" value="C:nucleus"/>
    <property type="evidence" value="ECO:0007669"/>
    <property type="project" value="UniProtKB-SubCell"/>
</dbReference>
<name>A0A182F8L3_ANOAL</name>
<evidence type="ECO:0000256" key="5">
    <source>
        <dbReference type="ARBA" id="ARBA00023242"/>
    </source>
</evidence>
<dbReference type="InterPro" id="IPR051095">
    <property type="entry name" value="Dros_DevTransReg"/>
</dbReference>
<keyword evidence="3" id="KW-0863">Zinc-finger</keyword>
<evidence type="ECO:0000256" key="3">
    <source>
        <dbReference type="ARBA" id="ARBA00022771"/>
    </source>
</evidence>
<dbReference type="SMART" id="SM00225">
    <property type="entry name" value="BTB"/>
    <property type="match status" value="1"/>
</dbReference>
<dbReference type="CDD" id="cd18315">
    <property type="entry name" value="BTB_POZ_BAB-like"/>
    <property type="match status" value="1"/>
</dbReference>
<evidence type="ECO:0000256" key="4">
    <source>
        <dbReference type="ARBA" id="ARBA00022833"/>
    </source>
</evidence>
<evidence type="ECO:0000256" key="1">
    <source>
        <dbReference type="ARBA" id="ARBA00004123"/>
    </source>
</evidence>
<comment type="subcellular location">
    <subcellularLocation>
        <location evidence="1">Nucleus</location>
    </subcellularLocation>
</comment>
<dbReference type="Gene3D" id="3.30.710.10">
    <property type="entry name" value="Potassium Channel Kv1.1, Chain A"/>
    <property type="match status" value="1"/>
</dbReference>
<dbReference type="Pfam" id="PF00651">
    <property type="entry name" value="BTB"/>
    <property type="match status" value="1"/>
</dbReference>
<feature type="region of interest" description="Disordered" evidence="6">
    <location>
        <begin position="283"/>
        <end position="316"/>
    </location>
</feature>
<sequence>MADDEQFSLCWNNFNSNLSAGFHDSLVQGDLVDVTLAAEGHLVKAHRLILSVCSPYFRKMFMQMPVNQHAFIFLKDVSHSVLKDLIQFMYCGEVNVKQEALPGFISTAEALQIKGLTETGDSAPPQASPAKEIPSTPAPVSISTSNTVSPRGKSQRTRAQSYKLESEESGDDKIVQIQTPASHHSVTVSQQVQQVQQLHVASGQKRVLGQRHVQPSQITKRAKISVSSTDVLDPSDNTTQIQTVQIVKQLPSQPAEPEYVDLAMESINTKAEPDYAEEPAEIETVEAETEQDQSLTENEQTVDQEQGDDGDQYVDDDAYGELSKYDESYFTEGEDGKPGASGFGESYASDGTSNEQASQEKEEKFPIDSTDPASSTTMKSSLWMKSSSIDRGSVRISSNTINVGERKGIILPPETLRRLSSLRLDRRSNKYHEIRKSTGKPAQRQRCVSCFKQSQLESGAKPKPITKWVTTYCDDCPDKPFLCILCFIIKTNSPDPTMVVKFIRSQKKCAQLVYGGYIYNRKITHQNGRTTWRCSDLLKYQCGATCVTKHNALISVKRNHQHPNHGSKIEDKLLYDNPEDLEEYLNVYTRDPLDLNSQQVDVIDTGFKPPSIFAEEINKWPRKLKRSRFKLEFDNEQEKHMFICSRKGGLQLVHQNYIYRSNLRRQGPEKNVIYWECAKNRTLKCRGRLKSVGNSLYISNREEQHNHPCDTSRIVDASRAGNVTYSDIPSLKSVHIKFVTKQNGKRSLVFMGYRYTLNQKRGDLRYWECCYRRSRRKTCRSRIVTHINSIRSIRENLLDSASATGASMSAELKFIKSPWSTPCLVLNEYLYNCHSTRGEIGYWRCHNYSRKVKEERCRARCVVKNGRLSALTDKANKCTGGHLCIRSQRGAPLLMRDGFIYRCERQREIRTYWLCIRYKTLHCKGRLICDGNEVLKETIHCHPREHRRLAMSEILMNTDWANRTILKPRRYNLEYIFSQRGHPFVVVNGYLYRKNRNSYWRCIRYTFTPECPPPLNEQEPLPKVWYSTSLTFAPNRRGTMNLHYGGYVYIQKKRHNRTMNWLCCKGSNTIKSRCMARVSTEGVNKIRFGTHRHNHPATELMTAQKMFYPDHNSLLLYADQ</sequence>
<dbReference type="GO" id="GO:0008270">
    <property type="term" value="F:zinc ion binding"/>
    <property type="evidence" value="ECO:0007669"/>
    <property type="project" value="UniProtKB-KW"/>
</dbReference>
<keyword evidence="2" id="KW-0479">Metal-binding</keyword>
<dbReference type="PANTHER" id="PTHR23110:SF92">
    <property type="entry name" value="MODIFIER OF MDG4"/>
    <property type="match status" value="1"/>
</dbReference>
<protein>
    <submittedName>
        <fullName evidence="7">BTB domain-containing protein</fullName>
    </submittedName>
</protein>
<dbReference type="PANTHER" id="PTHR23110">
    <property type="entry name" value="BTB DOMAIN TRANSCRIPTION FACTOR"/>
    <property type="match status" value="1"/>
</dbReference>
<dbReference type="EnsemblMetazoa" id="AALB002837-RA">
    <property type="protein sequence ID" value="AALB002837-PA"/>
    <property type="gene ID" value="AALB002837"/>
</dbReference>
<keyword evidence="4" id="KW-0862">Zinc</keyword>